<keyword evidence="1" id="KW-0472">Membrane</keyword>
<feature type="transmembrane region" description="Helical" evidence="1">
    <location>
        <begin position="51"/>
        <end position="69"/>
    </location>
</feature>
<proteinExistence type="predicted"/>
<dbReference type="Pfam" id="PF03779">
    <property type="entry name" value="SPW"/>
    <property type="match status" value="1"/>
</dbReference>
<keyword evidence="4" id="KW-1185">Reference proteome</keyword>
<protein>
    <submittedName>
        <fullName evidence="3">SPW repeat protein</fullName>
    </submittedName>
</protein>
<sequence>MQPGPHRYGKKVADVTVPRTSPGIDQHPDILALRAHSEETTATPAAQAVEAIALLCGVYLAASPWIVGFNGATTLTINNLITGVAFACLVGGFGPAYERTHSSSWAALGLGAWTIMAPWIVSGHAFITAANVSNAVVGIACCLTALALAGFGVVRGTRGMAGARR</sequence>
<organism evidence="3 4">
    <name type="scientific">Streptomyces griseocarneus</name>
    <dbReference type="NCBI Taxonomy" id="51201"/>
    <lineage>
        <taxon>Bacteria</taxon>
        <taxon>Bacillati</taxon>
        <taxon>Actinomycetota</taxon>
        <taxon>Actinomycetes</taxon>
        <taxon>Kitasatosporales</taxon>
        <taxon>Streptomycetaceae</taxon>
        <taxon>Streptomyces</taxon>
    </lineage>
</organism>
<accession>A0ABX7RND2</accession>
<feature type="domain" description="SPW repeat-containing integral membrane" evidence="2">
    <location>
        <begin position="50"/>
        <end position="146"/>
    </location>
</feature>
<keyword evidence="1" id="KW-0812">Transmembrane</keyword>
<dbReference type="Proteomes" id="UP000671836">
    <property type="component" value="Chromosome"/>
</dbReference>
<evidence type="ECO:0000259" key="2">
    <source>
        <dbReference type="Pfam" id="PF03779"/>
    </source>
</evidence>
<evidence type="ECO:0000313" key="3">
    <source>
        <dbReference type="EMBL" id="QSY48444.1"/>
    </source>
</evidence>
<dbReference type="EMBL" id="CP071595">
    <property type="protein sequence ID" value="QSY48444.1"/>
    <property type="molecule type" value="Genomic_DNA"/>
</dbReference>
<keyword evidence="1" id="KW-1133">Transmembrane helix</keyword>
<gene>
    <name evidence="3" type="ORF">J3S04_25480</name>
</gene>
<feature type="transmembrane region" description="Helical" evidence="1">
    <location>
        <begin position="105"/>
        <end position="127"/>
    </location>
</feature>
<evidence type="ECO:0000256" key="1">
    <source>
        <dbReference type="SAM" id="Phobius"/>
    </source>
</evidence>
<feature type="transmembrane region" description="Helical" evidence="1">
    <location>
        <begin position="75"/>
        <end position="93"/>
    </location>
</feature>
<evidence type="ECO:0000313" key="4">
    <source>
        <dbReference type="Proteomes" id="UP000671836"/>
    </source>
</evidence>
<reference evidence="3 4" key="1">
    <citation type="submission" date="2021-03" db="EMBL/GenBank/DDBJ databases">
        <title>Streptomyces strains.</title>
        <authorList>
            <person name="Lund M.B."/>
            <person name="Toerring T."/>
        </authorList>
    </citation>
    <scope>NUCLEOTIDE SEQUENCE [LARGE SCALE GENOMIC DNA]</scope>
    <source>
        <strain evidence="3 4">KCC S-1010</strain>
    </source>
</reference>
<name>A0ABX7RND2_9ACTN</name>
<feature type="transmembrane region" description="Helical" evidence="1">
    <location>
        <begin position="133"/>
        <end position="154"/>
    </location>
</feature>
<dbReference type="InterPro" id="IPR005530">
    <property type="entry name" value="SPW"/>
</dbReference>